<keyword evidence="3" id="KW-1185">Reference proteome</keyword>
<gene>
    <name evidence="2" type="ORF">TASK_LOCUS6338</name>
</gene>
<reference evidence="2 3" key="2">
    <citation type="submission" date="2018-11" db="EMBL/GenBank/DDBJ databases">
        <authorList>
            <consortium name="Pathogen Informatics"/>
        </authorList>
    </citation>
    <scope>NUCLEOTIDE SEQUENCE [LARGE SCALE GENOMIC DNA]</scope>
</reference>
<dbReference type="EMBL" id="UYRS01018490">
    <property type="protein sequence ID" value="VDK36518.1"/>
    <property type="molecule type" value="Genomic_DNA"/>
</dbReference>
<feature type="compositionally biased region" description="Polar residues" evidence="1">
    <location>
        <begin position="43"/>
        <end position="55"/>
    </location>
</feature>
<feature type="region of interest" description="Disordered" evidence="1">
    <location>
        <begin position="1"/>
        <end position="63"/>
    </location>
</feature>
<reference evidence="4" key="1">
    <citation type="submission" date="2017-02" db="UniProtKB">
        <authorList>
            <consortium name="WormBaseParasite"/>
        </authorList>
    </citation>
    <scope>IDENTIFICATION</scope>
</reference>
<evidence type="ECO:0000256" key="1">
    <source>
        <dbReference type="SAM" id="MobiDB-lite"/>
    </source>
</evidence>
<proteinExistence type="predicted"/>
<evidence type="ECO:0000313" key="3">
    <source>
        <dbReference type="Proteomes" id="UP000282613"/>
    </source>
</evidence>
<evidence type="ECO:0000313" key="4">
    <source>
        <dbReference type="WBParaSite" id="TASK_0000633701-mRNA-1"/>
    </source>
</evidence>
<sequence length="86" mass="9609">MVDGKRDRCIANGRRKRRPDTVTEGGGGWRQRLHETNLEPRLSTPTDGFPAQNSVEVPDQGSGLSRTFRAHLSSLQLDDLDLHQTV</sequence>
<name>A0A0R3W7R3_TAEAS</name>
<accession>A0A0R3W7R3</accession>
<dbReference type="Proteomes" id="UP000282613">
    <property type="component" value="Unassembled WGS sequence"/>
</dbReference>
<protein>
    <submittedName>
        <fullName evidence="2 4">Uncharacterized protein</fullName>
    </submittedName>
</protein>
<dbReference type="AlphaFoldDB" id="A0A0R3W7R3"/>
<dbReference type="WBParaSite" id="TASK_0000633701-mRNA-1">
    <property type="protein sequence ID" value="TASK_0000633701-mRNA-1"/>
    <property type="gene ID" value="TASK_0000633701"/>
</dbReference>
<evidence type="ECO:0000313" key="2">
    <source>
        <dbReference type="EMBL" id="VDK36518.1"/>
    </source>
</evidence>
<organism evidence="4">
    <name type="scientific">Taenia asiatica</name>
    <name type="common">Asian tapeworm</name>
    <dbReference type="NCBI Taxonomy" id="60517"/>
    <lineage>
        <taxon>Eukaryota</taxon>
        <taxon>Metazoa</taxon>
        <taxon>Spiralia</taxon>
        <taxon>Lophotrochozoa</taxon>
        <taxon>Platyhelminthes</taxon>
        <taxon>Cestoda</taxon>
        <taxon>Eucestoda</taxon>
        <taxon>Cyclophyllidea</taxon>
        <taxon>Taeniidae</taxon>
        <taxon>Taenia</taxon>
    </lineage>
</organism>